<dbReference type="Proteomes" id="UP000184268">
    <property type="component" value="Unassembled WGS sequence"/>
</dbReference>
<reference evidence="2 3" key="1">
    <citation type="submission" date="2016-11" db="EMBL/GenBank/DDBJ databases">
        <authorList>
            <person name="Jaros S."/>
            <person name="Januszkiewicz K."/>
            <person name="Wedrychowicz H."/>
        </authorList>
    </citation>
    <scope>NUCLEOTIDE SEQUENCE [LARGE SCALE GENOMIC DNA]</scope>
    <source>
        <strain evidence="2 3">DSM 16917</strain>
    </source>
</reference>
<dbReference type="AlphaFoldDB" id="A0A1M5U192"/>
<evidence type="ECO:0000313" key="2">
    <source>
        <dbReference type="EMBL" id="SHH56724.1"/>
    </source>
</evidence>
<name>A0A1M5U192_9GAMM</name>
<feature type="signal peptide" evidence="1">
    <location>
        <begin position="1"/>
        <end position="21"/>
    </location>
</feature>
<dbReference type="PROSITE" id="PS51257">
    <property type="entry name" value="PROKAR_LIPOPROTEIN"/>
    <property type="match status" value="1"/>
</dbReference>
<dbReference type="EMBL" id="FQXG01000003">
    <property type="protein sequence ID" value="SHH56724.1"/>
    <property type="molecule type" value="Genomic_DNA"/>
</dbReference>
<evidence type="ECO:0000313" key="3">
    <source>
        <dbReference type="Proteomes" id="UP000184268"/>
    </source>
</evidence>
<accession>A0A1M5U192</accession>
<gene>
    <name evidence="2" type="ORF">SAMN02745129_2363</name>
</gene>
<keyword evidence="1" id="KW-0732">Signal</keyword>
<keyword evidence="3" id="KW-1185">Reference proteome</keyword>
<evidence type="ECO:0008006" key="4">
    <source>
        <dbReference type="Google" id="ProtNLM"/>
    </source>
</evidence>
<proteinExistence type="predicted"/>
<protein>
    <recommendedName>
        <fullName evidence="4">Lipoprotein</fullName>
    </recommendedName>
</protein>
<feature type="chain" id="PRO_5009914103" description="Lipoprotein" evidence="1">
    <location>
        <begin position="22"/>
        <end position="106"/>
    </location>
</feature>
<evidence type="ECO:0000256" key="1">
    <source>
        <dbReference type="SAM" id="SignalP"/>
    </source>
</evidence>
<organism evidence="2 3">
    <name type="scientific">Ferrimonas marina</name>
    <dbReference type="NCBI Taxonomy" id="299255"/>
    <lineage>
        <taxon>Bacteria</taxon>
        <taxon>Pseudomonadati</taxon>
        <taxon>Pseudomonadota</taxon>
        <taxon>Gammaproteobacteria</taxon>
        <taxon>Alteromonadales</taxon>
        <taxon>Ferrimonadaceae</taxon>
        <taxon>Ferrimonas</taxon>
    </lineage>
</organism>
<dbReference type="RefSeq" id="WP_067655724.1">
    <property type="nucleotide sequence ID" value="NZ_FQXG01000003.1"/>
</dbReference>
<sequence>MYRLYALLLATALLSGCTSTAESLEKIYGSPSDYASAEEWMAASYLTATYVDNYAVTYRIAGQPNQVFTSRKTAYERMRQLEDFRLFFQPCFDAAQRGETCDALTR</sequence>